<dbReference type="Proteomes" id="UP000317940">
    <property type="component" value="Unassembled WGS sequence"/>
</dbReference>
<dbReference type="GO" id="GO:0016747">
    <property type="term" value="F:acyltransferase activity, transferring groups other than amino-acyl groups"/>
    <property type="evidence" value="ECO:0007669"/>
    <property type="project" value="InterPro"/>
</dbReference>
<name>A0A561ULD0_9ACTN</name>
<feature type="domain" description="N-acetyltransferase" evidence="2">
    <location>
        <begin position="12"/>
        <end position="200"/>
    </location>
</feature>
<dbReference type="OrthoDB" id="9795199at2"/>
<accession>A0A561ULD0</accession>
<evidence type="ECO:0000313" key="4">
    <source>
        <dbReference type="Proteomes" id="UP000317940"/>
    </source>
</evidence>
<protein>
    <submittedName>
        <fullName evidence="3">RimJ/RimL family protein N-acetyltransferase</fullName>
    </submittedName>
</protein>
<dbReference type="PANTHER" id="PTHR43610:SF1">
    <property type="entry name" value="N-ACETYLTRANSFERASE DOMAIN-CONTAINING PROTEIN"/>
    <property type="match status" value="1"/>
</dbReference>
<dbReference type="RefSeq" id="WP_145906309.1">
    <property type="nucleotide sequence ID" value="NZ_BAAAMZ010000016.1"/>
</dbReference>
<keyword evidence="3" id="KW-0808">Transferase</keyword>
<dbReference type="PROSITE" id="PS51186">
    <property type="entry name" value="GNAT"/>
    <property type="match status" value="1"/>
</dbReference>
<dbReference type="SUPFAM" id="SSF55729">
    <property type="entry name" value="Acyl-CoA N-acyltransferases (Nat)"/>
    <property type="match status" value="1"/>
</dbReference>
<dbReference type="Pfam" id="PF13302">
    <property type="entry name" value="Acetyltransf_3"/>
    <property type="match status" value="1"/>
</dbReference>
<sequence length="246" mass="26303">MPAPVTLTGRTVRLEPLTEQHAEALAGAAAEDRSSFGYTAVPQGLDGALDFIATARADQAAGRSLAFATVRASDGLVVGSTRFLELDYWQGPVVWPPLPAGPLGDPATAVPDAAEIGRTWLSRHAQGTGINTEAKLLMLRHAFEVWGVQRISMRADARNLRSRAAIERLGATPEGVRRAHSRGLDGVVRSTAFYSILAEEWPAVRDIIELRIAAATSPSAPERLGPGMGRERDEECVRPGQPLILA</sequence>
<dbReference type="PANTHER" id="PTHR43610">
    <property type="entry name" value="BLL6696 PROTEIN"/>
    <property type="match status" value="1"/>
</dbReference>
<dbReference type="InterPro" id="IPR016181">
    <property type="entry name" value="Acyl_CoA_acyltransferase"/>
</dbReference>
<evidence type="ECO:0000259" key="2">
    <source>
        <dbReference type="PROSITE" id="PS51186"/>
    </source>
</evidence>
<feature type="region of interest" description="Disordered" evidence="1">
    <location>
        <begin position="219"/>
        <end position="246"/>
    </location>
</feature>
<organism evidence="3 4">
    <name type="scientific">Kitasatospora viridis</name>
    <dbReference type="NCBI Taxonomy" id="281105"/>
    <lineage>
        <taxon>Bacteria</taxon>
        <taxon>Bacillati</taxon>
        <taxon>Actinomycetota</taxon>
        <taxon>Actinomycetes</taxon>
        <taxon>Kitasatosporales</taxon>
        <taxon>Streptomycetaceae</taxon>
        <taxon>Kitasatospora</taxon>
    </lineage>
</organism>
<dbReference type="Gene3D" id="3.40.630.30">
    <property type="match status" value="1"/>
</dbReference>
<proteinExistence type="predicted"/>
<dbReference type="EMBL" id="VIWT01000001">
    <property type="protein sequence ID" value="TWG00173.1"/>
    <property type="molecule type" value="Genomic_DNA"/>
</dbReference>
<evidence type="ECO:0000256" key="1">
    <source>
        <dbReference type="SAM" id="MobiDB-lite"/>
    </source>
</evidence>
<dbReference type="InterPro" id="IPR000182">
    <property type="entry name" value="GNAT_dom"/>
</dbReference>
<dbReference type="AlphaFoldDB" id="A0A561ULD0"/>
<gene>
    <name evidence="3" type="ORF">FHX73_114042</name>
</gene>
<comment type="caution">
    <text evidence="3">The sequence shown here is derived from an EMBL/GenBank/DDBJ whole genome shotgun (WGS) entry which is preliminary data.</text>
</comment>
<reference evidence="3 4" key="1">
    <citation type="submission" date="2019-06" db="EMBL/GenBank/DDBJ databases">
        <title>Sequencing the genomes of 1000 actinobacteria strains.</title>
        <authorList>
            <person name="Klenk H.-P."/>
        </authorList>
    </citation>
    <scope>NUCLEOTIDE SEQUENCE [LARGE SCALE GENOMIC DNA]</scope>
    <source>
        <strain evidence="3 4">DSM 44826</strain>
    </source>
</reference>
<evidence type="ECO:0000313" key="3">
    <source>
        <dbReference type="EMBL" id="TWG00173.1"/>
    </source>
</evidence>
<keyword evidence="4" id="KW-1185">Reference proteome</keyword>